<proteinExistence type="predicted"/>
<dbReference type="AlphaFoldDB" id="A0A0E9XAE9"/>
<reference evidence="1" key="2">
    <citation type="journal article" date="2015" name="Fish Shellfish Immunol.">
        <title>Early steps in the European eel (Anguilla anguilla)-Vibrio vulnificus interaction in the gills: Role of the RtxA13 toxin.</title>
        <authorList>
            <person name="Callol A."/>
            <person name="Pajuelo D."/>
            <person name="Ebbesson L."/>
            <person name="Teles M."/>
            <person name="MacKenzie S."/>
            <person name="Amaro C."/>
        </authorList>
    </citation>
    <scope>NUCLEOTIDE SEQUENCE</scope>
</reference>
<protein>
    <submittedName>
        <fullName evidence="1">Uncharacterized protein</fullName>
    </submittedName>
</protein>
<accession>A0A0E9XAE9</accession>
<evidence type="ECO:0000313" key="1">
    <source>
        <dbReference type="EMBL" id="JAH98785.1"/>
    </source>
</evidence>
<organism evidence="1">
    <name type="scientific">Anguilla anguilla</name>
    <name type="common">European freshwater eel</name>
    <name type="synonym">Muraena anguilla</name>
    <dbReference type="NCBI Taxonomy" id="7936"/>
    <lineage>
        <taxon>Eukaryota</taxon>
        <taxon>Metazoa</taxon>
        <taxon>Chordata</taxon>
        <taxon>Craniata</taxon>
        <taxon>Vertebrata</taxon>
        <taxon>Euteleostomi</taxon>
        <taxon>Actinopterygii</taxon>
        <taxon>Neopterygii</taxon>
        <taxon>Teleostei</taxon>
        <taxon>Anguilliformes</taxon>
        <taxon>Anguillidae</taxon>
        <taxon>Anguilla</taxon>
    </lineage>
</organism>
<sequence>MQFLQGFKSYPLMQTFKNTLCSLIKKSNYPTQQ</sequence>
<dbReference type="EMBL" id="GBXM01009792">
    <property type="protein sequence ID" value="JAH98785.1"/>
    <property type="molecule type" value="Transcribed_RNA"/>
</dbReference>
<reference evidence="1" key="1">
    <citation type="submission" date="2014-11" db="EMBL/GenBank/DDBJ databases">
        <authorList>
            <person name="Amaro Gonzalez C."/>
        </authorList>
    </citation>
    <scope>NUCLEOTIDE SEQUENCE</scope>
</reference>
<name>A0A0E9XAE9_ANGAN</name>